<accession>A0A6A6QTQ4</accession>
<evidence type="ECO:0000313" key="2">
    <source>
        <dbReference type="Proteomes" id="UP000799750"/>
    </source>
</evidence>
<organism evidence="1 2">
    <name type="scientific">Lophium mytilinum</name>
    <dbReference type="NCBI Taxonomy" id="390894"/>
    <lineage>
        <taxon>Eukaryota</taxon>
        <taxon>Fungi</taxon>
        <taxon>Dikarya</taxon>
        <taxon>Ascomycota</taxon>
        <taxon>Pezizomycotina</taxon>
        <taxon>Dothideomycetes</taxon>
        <taxon>Pleosporomycetidae</taxon>
        <taxon>Mytilinidiales</taxon>
        <taxon>Mytilinidiaceae</taxon>
        <taxon>Lophium</taxon>
    </lineage>
</organism>
<protein>
    <submittedName>
        <fullName evidence="1">Uncharacterized protein</fullName>
    </submittedName>
</protein>
<name>A0A6A6QTQ4_9PEZI</name>
<dbReference type="EMBL" id="MU004188">
    <property type="protein sequence ID" value="KAF2495775.1"/>
    <property type="molecule type" value="Genomic_DNA"/>
</dbReference>
<keyword evidence="2" id="KW-1185">Reference proteome</keyword>
<gene>
    <name evidence="1" type="ORF">BU16DRAFT_560639</name>
</gene>
<evidence type="ECO:0000313" key="1">
    <source>
        <dbReference type="EMBL" id="KAF2495775.1"/>
    </source>
</evidence>
<dbReference type="OrthoDB" id="10508151at2759"/>
<proteinExistence type="predicted"/>
<dbReference type="AlphaFoldDB" id="A0A6A6QTQ4"/>
<reference evidence="1" key="1">
    <citation type="journal article" date="2020" name="Stud. Mycol.">
        <title>101 Dothideomycetes genomes: a test case for predicting lifestyles and emergence of pathogens.</title>
        <authorList>
            <person name="Haridas S."/>
            <person name="Albert R."/>
            <person name="Binder M."/>
            <person name="Bloem J."/>
            <person name="Labutti K."/>
            <person name="Salamov A."/>
            <person name="Andreopoulos B."/>
            <person name="Baker S."/>
            <person name="Barry K."/>
            <person name="Bills G."/>
            <person name="Bluhm B."/>
            <person name="Cannon C."/>
            <person name="Castanera R."/>
            <person name="Culley D."/>
            <person name="Daum C."/>
            <person name="Ezra D."/>
            <person name="Gonzalez J."/>
            <person name="Henrissat B."/>
            <person name="Kuo A."/>
            <person name="Liang C."/>
            <person name="Lipzen A."/>
            <person name="Lutzoni F."/>
            <person name="Magnuson J."/>
            <person name="Mondo S."/>
            <person name="Nolan M."/>
            <person name="Ohm R."/>
            <person name="Pangilinan J."/>
            <person name="Park H.-J."/>
            <person name="Ramirez L."/>
            <person name="Alfaro M."/>
            <person name="Sun H."/>
            <person name="Tritt A."/>
            <person name="Yoshinaga Y."/>
            <person name="Zwiers L.-H."/>
            <person name="Turgeon B."/>
            <person name="Goodwin S."/>
            <person name="Spatafora J."/>
            <person name="Crous P."/>
            <person name="Grigoriev I."/>
        </authorList>
    </citation>
    <scope>NUCLEOTIDE SEQUENCE</scope>
    <source>
        <strain evidence="1">CBS 269.34</strain>
    </source>
</reference>
<dbReference type="Proteomes" id="UP000799750">
    <property type="component" value="Unassembled WGS sequence"/>
</dbReference>
<sequence>MGYLNDLPDELKLLIVEAIQNSAKTEKQGRQTLLNLSGTCSRTRSFLAPILFDRVTVRNGSKFAASVIALANSQFGQYVKNLRFERSLDPNNYTRGGEDYFDRDPIFPTPVNFILSNLHKHFPNLDTLEIRFEILITDNSRENQAFREDRIDGLRLMERVYEALCKNKHHRLKTLRLLGVPPVDLAIFSSKEFHDFLKHIKSFYIGLGMDPSSLSSGPELSTYLAMYSWSDENFCSKLPSLFLNHIPSATQLRISTSQARRFVFRRFHWNSHAQSHERNVLPPWDVVHLPKLKSVHFDGIIICKKLLDFLNAHKDRLERIAFGDCMAVDDIKEGWIETWGDIFKVLASAEASPLRDLQISSMESSVARIPRTPPDHYDTYVETAGSPGGLRGFAYSGGRREHHGLKSHSAIYAGDLQWHSALRDIIKRNKIRAK</sequence>